<dbReference type="InParanoid" id="A0A066VER0"/>
<gene>
    <name evidence="11" type="ORF">K437DRAFT_279296</name>
</gene>
<keyword evidence="4 10" id="KW-0812">Transmembrane</keyword>
<evidence type="ECO:0000256" key="9">
    <source>
        <dbReference type="SAM" id="MobiDB-lite"/>
    </source>
</evidence>
<dbReference type="InterPro" id="IPR009445">
    <property type="entry name" value="TMEM85/Emc4"/>
</dbReference>
<dbReference type="OMA" id="QQTFKVI"/>
<evidence type="ECO:0000256" key="8">
    <source>
        <dbReference type="PIRNR" id="PIRNR017207"/>
    </source>
</evidence>
<dbReference type="OrthoDB" id="369569at2759"/>
<evidence type="ECO:0000256" key="10">
    <source>
        <dbReference type="SAM" id="Phobius"/>
    </source>
</evidence>
<proteinExistence type="inferred from homology"/>
<evidence type="ECO:0000256" key="5">
    <source>
        <dbReference type="ARBA" id="ARBA00022824"/>
    </source>
</evidence>
<name>A0A066VER0_TILAU</name>
<feature type="region of interest" description="Disordered" evidence="9">
    <location>
        <begin position="9"/>
        <end position="36"/>
    </location>
</feature>
<evidence type="ECO:0000256" key="3">
    <source>
        <dbReference type="ARBA" id="ARBA00020820"/>
    </source>
</evidence>
<keyword evidence="12" id="KW-1185">Reference proteome</keyword>
<sequence>MPALLAWAQAAPGPSRSSAKATPAVNPPGYTPDVSVAKQKSSKLGQAAAARSDPSELQLAKAWEVSYSPAKNLPMNAFMLYMSGNTVQIFSMMAVSMLFQTPVKGIATTQQTFARFASPSHSLLLPKIVFILCHLAAVALGIWKCWSMGLLPTESSDWLAWRQPRIPLEYTPIRS</sequence>
<evidence type="ECO:0000256" key="4">
    <source>
        <dbReference type="ARBA" id="ARBA00022692"/>
    </source>
</evidence>
<dbReference type="HOGENOM" id="CLU_098404_1_3_1"/>
<feature type="transmembrane region" description="Helical" evidence="10">
    <location>
        <begin position="78"/>
        <end position="103"/>
    </location>
</feature>
<comment type="subcellular location">
    <subcellularLocation>
        <location evidence="1">Endoplasmic reticulum membrane</location>
        <topology evidence="1">Multi-pass membrane protein</topology>
    </subcellularLocation>
</comment>
<dbReference type="GeneID" id="25266887"/>
<comment type="similarity">
    <text evidence="2 8">Belongs to the EMC4 family.</text>
</comment>
<evidence type="ECO:0000313" key="12">
    <source>
        <dbReference type="Proteomes" id="UP000027361"/>
    </source>
</evidence>
<dbReference type="Pfam" id="PF06417">
    <property type="entry name" value="EMC4"/>
    <property type="match status" value="1"/>
</dbReference>
<dbReference type="AlphaFoldDB" id="A0A066VER0"/>
<accession>A0A066VER0</accession>
<dbReference type="PANTHER" id="PTHR19315">
    <property type="entry name" value="ER MEMBRANE PROTEIN COMPLEX SUBUNIT 4"/>
    <property type="match status" value="1"/>
</dbReference>
<dbReference type="STRING" id="1037660.A0A066VER0"/>
<dbReference type="FunCoup" id="A0A066VER0">
    <property type="interactions" value="294"/>
</dbReference>
<comment type="caution">
    <text evidence="11">The sequence shown here is derived from an EMBL/GenBank/DDBJ whole genome shotgun (WGS) entry which is preliminary data.</text>
</comment>
<dbReference type="GO" id="GO:0005789">
    <property type="term" value="C:endoplasmic reticulum membrane"/>
    <property type="evidence" value="ECO:0007669"/>
    <property type="project" value="UniProtKB-SubCell"/>
</dbReference>
<feature type="transmembrane region" description="Helical" evidence="10">
    <location>
        <begin position="124"/>
        <end position="143"/>
    </location>
</feature>
<organism evidence="11 12">
    <name type="scientific">Tilletiaria anomala (strain ATCC 24038 / CBS 436.72 / UBC 951)</name>
    <dbReference type="NCBI Taxonomy" id="1037660"/>
    <lineage>
        <taxon>Eukaryota</taxon>
        <taxon>Fungi</taxon>
        <taxon>Dikarya</taxon>
        <taxon>Basidiomycota</taxon>
        <taxon>Ustilaginomycotina</taxon>
        <taxon>Exobasidiomycetes</taxon>
        <taxon>Georgefischeriales</taxon>
        <taxon>Tilletiariaceae</taxon>
        <taxon>Tilletiaria</taxon>
    </lineage>
</organism>
<evidence type="ECO:0000256" key="7">
    <source>
        <dbReference type="ARBA" id="ARBA00023136"/>
    </source>
</evidence>
<protein>
    <recommendedName>
        <fullName evidence="3 8">ER membrane protein complex subunit 4</fullName>
    </recommendedName>
</protein>
<evidence type="ECO:0000256" key="6">
    <source>
        <dbReference type="ARBA" id="ARBA00022989"/>
    </source>
</evidence>
<dbReference type="Proteomes" id="UP000027361">
    <property type="component" value="Unassembled WGS sequence"/>
</dbReference>
<keyword evidence="7 8" id="KW-0472">Membrane</keyword>
<dbReference type="EMBL" id="JMSN01000098">
    <property type="protein sequence ID" value="KDN39926.1"/>
    <property type="molecule type" value="Genomic_DNA"/>
</dbReference>
<keyword evidence="6 10" id="KW-1133">Transmembrane helix</keyword>
<reference evidence="11 12" key="1">
    <citation type="submission" date="2014-05" db="EMBL/GenBank/DDBJ databases">
        <title>Draft genome sequence of a rare smut relative, Tilletiaria anomala UBC 951.</title>
        <authorList>
            <consortium name="DOE Joint Genome Institute"/>
            <person name="Toome M."/>
            <person name="Kuo A."/>
            <person name="Henrissat B."/>
            <person name="Lipzen A."/>
            <person name="Tritt A."/>
            <person name="Yoshinaga Y."/>
            <person name="Zane M."/>
            <person name="Barry K."/>
            <person name="Grigoriev I.V."/>
            <person name="Spatafora J.W."/>
            <person name="Aimea M.C."/>
        </authorList>
    </citation>
    <scope>NUCLEOTIDE SEQUENCE [LARGE SCALE GENOMIC DNA]</scope>
    <source>
        <strain evidence="11 12">UBC 951</strain>
    </source>
</reference>
<evidence type="ECO:0000256" key="2">
    <source>
        <dbReference type="ARBA" id="ARBA00007715"/>
    </source>
</evidence>
<evidence type="ECO:0000313" key="11">
    <source>
        <dbReference type="EMBL" id="KDN39926.1"/>
    </source>
</evidence>
<dbReference type="RefSeq" id="XP_013241209.1">
    <property type="nucleotide sequence ID" value="XM_013385755.1"/>
</dbReference>
<evidence type="ECO:0000256" key="1">
    <source>
        <dbReference type="ARBA" id="ARBA00004477"/>
    </source>
</evidence>
<dbReference type="PIRSF" id="PIRSF017207">
    <property type="entry name" value="UCP017207_TM-p85"/>
    <property type="match status" value="1"/>
</dbReference>
<keyword evidence="5" id="KW-0256">Endoplasmic reticulum</keyword>